<dbReference type="Gene3D" id="3.90.70.20">
    <property type="match status" value="1"/>
</dbReference>
<reference evidence="1 2" key="1">
    <citation type="submission" date="2019-12" db="EMBL/GenBank/DDBJ databases">
        <title>Complete genome sequence of Algicella marina strain 9Alg 56(T) isolated from the red alga Tichocarpus crinitus.</title>
        <authorList>
            <person name="Kim S.-G."/>
            <person name="Nedashkovskaya O.I."/>
        </authorList>
    </citation>
    <scope>NUCLEOTIDE SEQUENCE [LARGE SCALE GENOMIC DNA]</scope>
    <source>
        <strain evidence="1 2">9Alg 56</strain>
    </source>
</reference>
<sequence>MPAMRKAVVNGNNNINGLDGFDTAAAERLSGHGICSGITSSWMLALLNGVAEAIDTDSFVAYFNDVLRFQGGYLKDMGGRADDFFAQMNMKGLDTQIGSTGTVRTAELTIAHLPDSDTWAAYVALWGHAVGMAQKDGRFFLMDPNYGLFEYATLEEMVDMLNKGANARRRDKGKTKTDEMVFQFYS</sequence>
<protein>
    <recommendedName>
        <fullName evidence="3">Peptidase C58 YopT-type domain-containing protein</fullName>
    </recommendedName>
</protein>
<dbReference type="InterPro" id="IPR038765">
    <property type="entry name" value="Papain-like_cys_pep_sf"/>
</dbReference>
<dbReference type="RefSeq" id="WP_161863299.1">
    <property type="nucleotide sequence ID" value="NZ_CP046620.1"/>
</dbReference>
<keyword evidence="2" id="KW-1185">Reference proteome</keyword>
<accession>A0A6P1T4T2</accession>
<evidence type="ECO:0008006" key="3">
    <source>
        <dbReference type="Google" id="ProtNLM"/>
    </source>
</evidence>
<dbReference type="EMBL" id="CP046620">
    <property type="protein sequence ID" value="QHQ36755.1"/>
    <property type="molecule type" value="Genomic_DNA"/>
</dbReference>
<gene>
    <name evidence="1" type="ORF">GO499_17020</name>
</gene>
<name>A0A6P1T4T2_9RHOB</name>
<evidence type="ECO:0000313" key="2">
    <source>
        <dbReference type="Proteomes" id="UP000464495"/>
    </source>
</evidence>
<evidence type="ECO:0000313" key="1">
    <source>
        <dbReference type="EMBL" id="QHQ36755.1"/>
    </source>
</evidence>
<organism evidence="1 2">
    <name type="scientific">Algicella marina</name>
    <dbReference type="NCBI Taxonomy" id="2683284"/>
    <lineage>
        <taxon>Bacteria</taxon>
        <taxon>Pseudomonadati</taxon>
        <taxon>Pseudomonadota</taxon>
        <taxon>Alphaproteobacteria</taxon>
        <taxon>Rhodobacterales</taxon>
        <taxon>Paracoccaceae</taxon>
        <taxon>Algicella</taxon>
    </lineage>
</organism>
<dbReference type="AlphaFoldDB" id="A0A6P1T4T2"/>
<dbReference type="SUPFAM" id="SSF54001">
    <property type="entry name" value="Cysteine proteinases"/>
    <property type="match status" value="1"/>
</dbReference>
<proteinExistence type="predicted"/>
<dbReference type="KEGG" id="amaq:GO499_17020"/>
<dbReference type="Proteomes" id="UP000464495">
    <property type="component" value="Chromosome"/>
</dbReference>